<sequence length="62" mass="6731">MELYKCGDLGFVDTHGKGKGAFVFSFARISTDAKVQSNLCAKLYRTDIGKQNSNSNLQSVGI</sequence>
<dbReference type="Proteomes" id="UP000175994">
    <property type="component" value="Unassembled WGS sequence"/>
</dbReference>
<organism evidence="1 2">
    <name type="scientific">Bacillus thuringiensis</name>
    <dbReference type="NCBI Taxonomy" id="1428"/>
    <lineage>
        <taxon>Bacteria</taxon>
        <taxon>Bacillati</taxon>
        <taxon>Bacillota</taxon>
        <taxon>Bacilli</taxon>
        <taxon>Bacillales</taxon>
        <taxon>Bacillaceae</taxon>
        <taxon>Bacillus</taxon>
        <taxon>Bacillus cereus group</taxon>
    </lineage>
</organism>
<dbReference type="RefSeq" id="WP_065845833.1">
    <property type="nucleotide sequence ID" value="NZ_LXLI01000052.1"/>
</dbReference>
<protein>
    <submittedName>
        <fullName evidence="1">Uncharacterized protein</fullName>
    </submittedName>
</protein>
<dbReference type="EMBL" id="LXLI01000052">
    <property type="protein sequence ID" value="OFC87550.1"/>
    <property type="molecule type" value="Genomic_DNA"/>
</dbReference>
<evidence type="ECO:0000313" key="1">
    <source>
        <dbReference type="EMBL" id="OFC87550.1"/>
    </source>
</evidence>
<accession>A0A9X5MYS4</accession>
<evidence type="ECO:0000313" key="2">
    <source>
        <dbReference type="Proteomes" id="UP000175994"/>
    </source>
</evidence>
<name>A0A9X5MYS4_BACTU</name>
<dbReference type="AlphaFoldDB" id="A0A9X5MYS4"/>
<comment type="caution">
    <text evidence="1">The sequence shown here is derived from an EMBL/GenBank/DDBJ whole genome shotgun (WGS) entry which is preliminary data.</text>
</comment>
<proteinExistence type="predicted"/>
<gene>
    <name evidence="1" type="ORF">BTGOE4_60110</name>
</gene>
<reference evidence="1 2" key="1">
    <citation type="submission" date="2016-04" db="EMBL/GenBank/DDBJ databases">
        <title>Bacillus thuringiensis and Bacillus weihenstephanensis as novel biocontrol agents of wilt causing Verticillium species.</title>
        <authorList>
            <person name="Hollensteiner J."/>
            <person name="Wemheuer F."/>
            <person name="Harting R."/>
            <person name="Kolarzyk A."/>
            <person name="Diaz-Valerio S."/>
            <person name="Poehlein A."/>
            <person name="Brzuszkiewicz E."/>
            <person name="Nesemann K."/>
            <person name="Braus-Stromeyer S."/>
            <person name="Braus G."/>
            <person name="Daniel R."/>
            <person name="Liesegang H."/>
        </authorList>
    </citation>
    <scope>NUCLEOTIDE SEQUENCE [LARGE SCALE GENOMIC DNA]</scope>
    <source>
        <strain evidence="1 2">GOE4</strain>
    </source>
</reference>